<dbReference type="OrthoDB" id="5979581at2759"/>
<comment type="catalytic activity">
    <reaction evidence="8">
        <text>L-seryl-[protein] + ATP = O-phospho-L-seryl-[protein] + ADP + H(+)</text>
        <dbReference type="Rhea" id="RHEA:17989"/>
        <dbReference type="Rhea" id="RHEA-COMP:9863"/>
        <dbReference type="Rhea" id="RHEA-COMP:11604"/>
        <dbReference type="ChEBI" id="CHEBI:15378"/>
        <dbReference type="ChEBI" id="CHEBI:29999"/>
        <dbReference type="ChEBI" id="CHEBI:30616"/>
        <dbReference type="ChEBI" id="CHEBI:83421"/>
        <dbReference type="ChEBI" id="CHEBI:456216"/>
        <dbReference type="EC" id="2.7.11.1"/>
    </reaction>
</comment>
<accession>A0A7C8MKL6</accession>
<dbReference type="GO" id="GO:0005524">
    <property type="term" value="F:ATP binding"/>
    <property type="evidence" value="ECO:0007669"/>
    <property type="project" value="UniProtKB-KW"/>
</dbReference>
<evidence type="ECO:0000313" key="10">
    <source>
        <dbReference type="EMBL" id="KAF2877843.1"/>
    </source>
</evidence>
<dbReference type="Gene3D" id="1.10.510.10">
    <property type="entry name" value="Transferase(Phosphotransferase) domain 1"/>
    <property type="match status" value="1"/>
</dbReference>
<feature type="domain" description="Protein kinase" evidence="9">
    <location>
        <begin position="43"/>
        <end position="449"/>
    </location>
</feature>
<keyword evidence="5 10" id="KW-0418">Kinase</keyword>
<dbReference type="EMBL" id="JAADJZ010000001">
    <property type="protein sequence ID" value="KAF2877843.1"/>
    <property type="molecule type" value="Genomic_DNA"/>
</dbReference>
<dbReference type="PROSITE" id="PS50011">
    <property type="entry name" value="PROTEIN_KINASE_DOM"/>
    <property type="match status" value="1"/>
</dbReference>
<evidence type="ECO:0000256" key="5">
    <source>
        <dbReference type="ARBA" id="ARBA00022777"/>
    </source>
</evidence>
<evidence type="ECO:0000256" key="4">
    <source>
        <dbReference type="ARBA" id="ARBA00022741"/>
    </source>
</evidence>
<dbReference type="InterPro" id="IPR051334">
    <property type="entry name" value="SRPK"/>
</dbReference>
<dbReference type="PANTHER" id="PTHR47634:SF9">
    <property type="entry name" value="PROTEIN KINASE DOMAIN-CONTAINING PROTEIN-RELATED"/>
    <property type="match status" value="1"/>
</dbReference>
<dbReference type="Proteomes" id="UP000481861">
    <property type="component" value="Unassembled WGS sequence"/>
</dbReference>
<dbReference type="AlphaFoldDB" id="A0A7C8MKL6"/>
<dbReference type="SMART" id="SM00220">
    <property type="entry name" value="S_TKc"/>
    <property type="match status" value="1"/>
</dbReference>
<evidence type="ECO:0000259" key="9">
    <source>
        <dbReference type="PROSITE" id="PS50011"/>
    </source>
</evidence>
<dbReference type="GO" id="GO:0004674">
    <property type="term" value="F:protein serine/threonine kinase activity"/>
    <property type="evidence" value="ECO:0007669"/>
    <property type="project" value="UniProtKB-KW"/>
</dbReference>
<keyword evidence="11" id="KW-1185">Reference proteome</keyword>
<proteinExistence type="predicted"/>
<dbReference type="GO" id="GO:0000245">
    <property type="term" value="P:spliceosomal complex assembly"/>
    <property type="evidence" value="ECO:0007669"/>
    <property type="project" value="TreeGrafter"/>
</dbReference>
<dbReference type="GO" id="GO:0050684">
    <property type="term" value="P:regulation of mRNA processing"/>
    <property type="evidence" value="ECO:0007669"/>
    <property type="project" value="TreeGrafter"/>
</dbReference>
<dbReference type="SUPFAM" id="SSF56112">
    <property type="entry name" value="Protein kinase-like (PK-like)"/>
    <property type="match status" value="1"/>
</dbReference>
<evidence type="ECO:0000256" key="1">
    <source>
        <dbReference type="ARBA" id="ARBA00012513"/>
    </source>
</evidence>
<dbReference type="InterPro" id="IPR000719">
    <property type="entry name" value="Prot_kinase_dom"/>
</dbReference>
<dbReference type="Pfam" id="PF00069">
    <property type="entry name" value="Pkinase"/>
    <property type="match status" value="1"/>
</dbReference>
<comment type="caution">
    <text evidence="10">The sequence shown here is derived from an EMBL/GenBank/DDBJ whole genome shotgun (WGS) entry which is preliminary data.</text>
</comment>
<reference evidence="10 11" key="1">
    <citation type="submission" date="2020-01" db="EMBL/GenBank/DDBJ databases">
        <authorList>
            <consortium name="DOE Joint Genome Institute"/>
            <person name="Haridas S."/>
            <person name="Albert R."/>
            <person name="Binder M."/>
            <person name="Bloem J."/>
            <person name="Labutti K."/>
            <person name="Salamov A."/>
            <person name="Andreopoulos B."/>
            <person name="Baker S.E."/>
            <person name="Barry K."/>
            <person name="Bills G."/>
            <person name="Bluhm B.H."/>
            <person name="Cannon C."/>
            <person name="Castanera R."/>
            <person name="Culley D.E."/>
            <person name="Daum C."/>
            <person name="Ezra D."/>
            <person name="Gonzalez J.B."/>
            <person name="Henrissat B."/>
            <person name="Kuo A."/>
            <person name="Liang C."/>
            <person name="Lipzen A."/>
            <person name="Lutzoni F."/>
            <person name="Magnuson J."/>
            <person name="Mondo S."/>
            <person name="Nolan M."/>
            <person name="Ohm R."/>
            <person name="Pangilinan J."/>
            <person name="Park H.-J.H."/>
            <person name="Ramirez L."/>
            <person name="Alfaro M."/>
            <person name="Sun H."/>
            <person name="Tritt A."/>
            <person name="Yoshinaga Y."/>
            <person name="Zwiers L.-H.L."/>
            <person name="Turgeon B.G."/>
            <person name="Goodwin S.B."/>
            <person name="Spatafora J.W."/>
            <person name="Crous P.W."/>
            <person name="Grigoriev I.V."/>
        </authorList>
    </citation>
    <scope>NUCLEOTIDE SEQUENCE [LARGE SCALE GENOMIC DNA]</scope>
    <source>
        <strain evidence="10 11">CBS 611.86</strain>
    </source>
</reference>
<evidence type="ECO:0000256" key="8">
    <source>
        <dbReference type="ARBA" id="ARBA00048679"/>
    </source>
</evidence>
<evidence type="ECO:0000313" key="11">
    <source>
        <dbReference type="Proteomes" id="UP000481861"/>
    </source>
</evidence>
<evidence type="ECO:0000256" key="2">
    <source>
        <dbReference type="ARBA" id="ARBA00022527"/>
    </source>
</evidence>
<dbReference type="EC" id="2.7.11.1" evidence="1"/>
<gene>
    <name evidence="10" type="ORF">BDV95DRAFT_3984</name>
</gene>
<keyword evidence="2" id="KW-0723">Serine/threonine-protein kinase</keyword>
<evidence type="ECO:0000256" key="3">
    <source>
        <dbReference type="ARBA" id="ARBA00022679"/>
    </source>
</evidence>
<dbReference type="InterPro" id="IPR011009">
    <property type="entry name" value="Kinase-like_dom_sf"/>
</dbReference>
<dbReference type="Gene3D" id="3.30.200.20">
    <property type="entry name" value="Phosphorylase Kinase, domain 1"/>
    <property type="match status" value="1"/>
</dbReference>
<organism evidence="10 11">
    <name type="scientific">Massariosphaeria phaeospora</name>
    <dbReference type="NCBI Taxonomy" id="100035"/>
    <lineage>
        <taxon>Eukaryota</taxon>
        <taxon>Fungi</taxon>
        <taxon>Dikarya</taxon>
        <taxon>Ascomycota</taxon>
        <taxon>Pezizomycotina</taxon>
        <taxon>Dothideomycetes</taxon>
        <taxon>Pleosporomycetidae</taxon>
        <taxon>Pleosporales</taxon>
        <taxon>Pleosporales incertae sedis</taxon>
        <taxon>Massariosphaeria</taxon>
    </lineage>
</organism>
<dbReference type="PANTHER" id="PTHR47634">
    <property type="entry name" value="PROTEIN KINASE DOMAIN-CONTAINING PROTEIN-RELATED"/>
    <property type="match status" value="1"/>
</dbReference>
<sequence length="455" mass="52381">MKVDRSKLPHCEGEVHDAELMSDYGPEKLAPVHIGDEFHDGKYRIVDKLGVGGYATVWLAKNTKTDVGVCIKIFSAKASKSTQELQVMQQLAACGKPDHPGYKHVVRMLDHFYHTSKNGEHLCLVMERLGPSINRVNSLYQGEHFNNLGRPNDWRTHFMDLSQTRDVCRQLLLAVDYIHSCEVVNGDMHSRNVLFRLSDKPEYYSDPEVLHCLARLIMKGEQKGCHSIKAEDDDQEKRIALMPEAYKIIWTANQPPEGTVPDYVVRPQTYHDSELRGLDQIVLVDFSNAFLVSDPPKTTSTIRPHSSPELIFGRPMTKAIDIWSLACTTYEIVIGHYLWDTFFGNPKCLIPMIHGNLGESSAHPLLSGINEAISEKRWTEWPKMEDWYPEEDTLEQVVLFYYFDRARNPENRERDEKAMLVLTKYLRRMFVIEADERPLTKALLTDEWIQEQMDS</sequence>
<comment type="catalytic activity">
    <reaction evidence="7">
        <text>L-threonyl-[protein] + ATP = O-phospho-L-threonyl-[protein] + ADP + H(+)</text>
        <dbReference type="Rhea" id="RHEA:46608"/>
        <dbReference type="Rhea" id="RHEA-COMP:11060"/>
        <dbReference type="Rhea" id="RHEA-COMP:11605"/>
        <dbReference type="ChEBI" id="CHEBI:15378"/>
        <dbReference type="ChEBI" id="CHEBI:30013"/>
        <dbReference type="ChEBI" id="CHEBI:30616"/>
        <dbReference type="ChEBI" id="CHEBI:61977"/>
        <dbReference type="ChEBI" id="CHEBI:456216"/>
        <dbReference type="EC" id="2.7.11.1"/>
    </reaction>
</comment>
<evidence type="ECO:0000256" key="7">
    <source>
        <dbReference type="ARBA" id="ARBA00047899"/>
    </source>
</evidence>
<keyword evidence="3" id="KW-0808">Transferase</keyword>
<evidence type="ECO:0000256" key="6">
    <source>
        <dbReference type="ARBA" id="ARBA00022840"/>
    </source>
</evidence>
<protein>
    <recommendedName>
        <fullName evidence="1">non-specific serine/threonine protein kinase</fullName>
        <ecNumber evidence="1">2.7.11.1</ecNumber>
    </recommendedName>
</protein>
<keyword evidence="4" id="KW-0547">Nucleotide-binding</keyword>
<name>A0A7C8MKL6_9PLEO</name>
<keyword evidence="6" id="KW-0067">ATP-binding</keyword>